<evidence type="ECO:0000313" key="1">
    <source>
        <dbReference type="EMBL" id="MYM70538.1"/>
    </source>
</evidence>
<gene>
    <name evidence="1" type="ORF">GTP45_27550</name>
</gene>
<evidence type="ECO:0000313" key="2">
    <source>
        <dbReference type="Proteomes" id="UP000450012"/>
    </source>
</evidence>
<comment type="caution">
    <text evidence="1">The sequence shown here is derived from an EMBL/GenBank/DDBJ whole genome shotgun (WGS) entry which is preliminary data.</text>
</comment>
<dbReference type="AlphaFoldDB" id="A0A7X4KFJ7"/>
<keyword evidence="2" id="KW-1185">Reference proteome</keyword>
<accession>A0A7X4KFJ7</accession>
<protein>
    <submittedName>
        <fullName evidence="1">Uncharacterized protein</fullName>
    </submittedName>
</protein>
<dbReference type="Proteomes" id="UP000450012">
    <property type="component" value="Unassembled WGS sequence"/>
</dbReference>
<name>A0A7X4KFJ7_9BURK</name>
<sequence length="107" mass="10966">MAVKSGDLGGGTLEAGKEKIGYACAAPAVAATITVSFCNKSLGPVKVRLALGPGADSKAAGTRFLEFDSEVGKTLERTGIAVSAGTNVFVQCDQANTDYAIYGYEKQ</sequence>
<organism evidence="1 2">
    <name type="scientific">Duganella rivi</name>
    <dbReference type="NCBI Taxonomy" id="2666083"/>
    <lineage>
        <taxon>Bacteria</taxon>
        <taxon>Pseudomonadati</taxon>
        <taxon>Pseudomonadota</taxon>
        <taxon>Betaproteobacteria</taxon>
        <taxon>Burkholderiales</taxon>
        <taxon>Oxalobacteraceae</taxon>
        <taxon>Telluria group</taxon>
        <taxon>Duganella</taxon>
    </lineage>
</organism>
<proteinExistence type="predicted"/>
<reference evidence="1 2" key="1">
    <citation type="submission" date="2019-12" db="EMBL/GenBank/DDBJ databases">
        <title>Novel species isolated from a subtropical stream in China.</title>
        <authorList>
            <person name="Lu H."/>
        </authorList>
    </citation>
    <scope>NUCLEOTIDE SEQUENCE [LARGE SCALE GENOMIC DNA]</scope>
    <source>
        <strain evidence="1 2">FT55W</strain>
    </source>
</reference>
<dbReference type="EMBL" id="WWCK01000011">
    <property type="protein sequence ID" value="MYM70538.1"/>
    <property type="molecule type" value="Genomic_DNA"/>
</dbReference>
<dbReference type="RefSeq" id="WP_161017038.1">
    <property type="nucleotide sequence ID" value="NZ_WWCK01000011.1"/>
</dbReference>